<dbReference type="PANTHER" id="PTHR43289">
    <property type="entry name" value="MITOGEN-ACTIVATED PROTEIN KINASE KINASE KINASE 20-RELATED"/>
    <property type="match status" value="1"/>
</dbReference>
<dbReference type="InterPro" id="IPR008271">
    <property type="entry name" value="Ser/Thr_kinase_AS"/>
</dbReference>
<dbReference type="SUPFAM" id="SSF56112">
    <property type="entry name" value="Protein kinase-like (PK-like)"/>
    <property type="match status" value="1"/>
</dbReference>
<comment type="caution">
    <text evidence="7">The sequence shown here is derived from an EMBL/GenBank/DDBJ whole genome shotgun (WGS) entry which is preliminary data.</text>
</comment>
<dbReference type="Gene3D" id="1.10.510.10">
    <property type="entry name" value="Transferase(Phosphotransferase) domain 1"/>
    <property type="match status" value="1"/>
</dbReference>
<accession>A0ABW7EWU1</accession>
<evidence type="ECO:0000256" key="3">
    <source>
        <dbReference type="ARBA" id="ARBA00022777"/>
    </source>
</evidence>
<dbReference type="RefSeq" id="WP_394472753.1">
    <property type="nucleotide sequence ID" value="NZ_JBIGHY010000010.1"/>
</dbReference>
<feature type="domain" description="Protein kinase" evidence="6">
    <location>
        <begin position="80"/>
        <end position="369"/>
    </location>
</feature>
<keyword evidence="4 5" id="KW-0067">ATP-binding</keyword>
<evidence type="ECO:0000256" key="4">
    <source>
        <dbReference type="ARBA" id="ARBA00022840"/>
    </source>
</evidence>
<dbReference type="PROSITE" id="PS00108">
    <property type="entry name" value="PROTEIN_KINASE_ST"/>
    <property type="match status" value="1"/>
</dbReference>
<keyword evidence="8" id="KW-1185">Reference proteome</keyword>
<protein>
    <submittedName>
        <fullName evidence="7">Protein kinase</fullName>
    </submittedName>
</protein>
<dbReference type="Gene3D" id="3.30.200.20">
    <property type="entry name" value="Phosphorylase Kinase, domain 1"/>
    <property type="match status" value="1"/>
</dbReference>
<evidence type="ECO:0000313" key="8">
    <source>
        <dbReference type="Proteomes" id="UP001606300"/>
    </source>
</evidence>
<keyword evidence="2 5" id="KW-0547">Nucleotide-binding</keyword>
<keyword evidence="1" id="KW-0808">Transferase</keyword>
<dbReference type="EMBL" id="JBIGHY010000010">
    <property type="protein sequence ID" value="MFG6416690.1"/>
    <property type="molecule type" value="Genomic_DNA"/>
</dbReference>
<dbReference type="SMART" id="SM00220">
    <property type="entry name" value="S_TKc"/>
    <property type="match status" value="1"/>
</dbReference>
<organism evidence="7 8">
    <name type="scientific">Pelomonas dachongensis</name>
    <dbReference type="NCBI Taxonomy" id="3299029"/>
    <lineage>
        <taxon>Bacteria</taxon>
        <taxon>Pseudomonadati</taxon>
        <taxon>Pseudomonadota</taxon>
        <taxon>Betaproteobacteria</taxon>
        <taxon>Burkholderiales</taxon>
        <taxon>Sphaerotilaceae</taxon>
        <taxon>Roseateles</taxon>
    </lineage>
</organism>
<dbReference type="Proteomes" id="UP001606300">
    <property type="component" value="Unassembled WGS sequence"/>
</dbReference>
<dbReference type="PROSITE" id="PS50011">
    <property type="entry name" value="PROTEIN_KINASE_DOM"/>
    <property type="match status" value="1"/>
</dbReference>
<evidence type="ECO:0000256" key="1">
    <source>
        <dbReference type="ARBA" id="ARBA00022679"/>
    </source>
</evidence>
<dbReference type="InterPro" id="IPR000719">
    <property type="entry name" value="Prot_kinase_dom"/>
</dbReference>
<dbReference type="PROSITE" id="PS00107">
    <property type="entry name" value="PROTEIN_KINASE_ATP"/>
    <property type="match status" value="1"/>
</dbReference>
<evidence type="ECO:0000313" key="7">
    <source>
        <dbReference type="EMBL" id="MFG6416690.1"/>
    </source>
</evidence>
<proteinExistence type="predicted"/>
<evidence type="ECO:0000256" key="2">
    <source>
        <dbReference type="ARBA" id="ARBA00022741"/>
    </source>
</evidence>
<name>A0ABW7EWU1_9BURK</name>
<dbReference type="Pfam" id="PF00069">
    <property type="entry name" value="Pkinase"/>
    <property type="match status" value="1"/>
</dbReference>
<evidence type="ECO:0000259" key="6">
    <source>
        <dbReference type="PROSITE" id="PS50011"/>
    </source>
</evidence>
<sequence length="648" mass="68652">MTEGPRAQALDPALWPRLSAAFDAALDLPADAREAWVAAQPADLAPALRALLQAHDGGAELPALDATAPAGQAGQRIGPYRLLSCLGVGGMAEVWGAEQVDGPLTGRRVAVKLPRGGGKLAGGRLGQRLIEERALLLGLEHPHIARLYDAGIEAGQPWLALEWVAGRPITEALAGRPQRARLIAFLQVLDAVRHAHARLVLHADLKPANILVGDDGRVKLLDFGIARLLHADGPRAFTPGLAAPEQQRGDALTVATDVHGLGGVLAALVPPAERSRALTAVIARAQAHAPTDRYADVEALAADIHRLLDHRPVAALPDARGYRLACWLRRQRWPLLGAAALLVGTAAALWQADTARREARRAEAANAYLLDLFKTLDRRAPDAAQPEAALRRLLAERSARIEATLPTDPDTADELLRITATLHDYLGDARRSRALAERRYRLLKDRLGLAQPRTQLAGMHLIWPLLASGDLAASAALLAELDPALPARGLLRAEWLLARHDLRERQGAAPAEREALLRAALAGYAADAPQDSGHAATWLALSELHAAQGRRDDALAAVDRALGLVERAQPYIASDHARQLLQRASLGAAGAAADEARALQLLRGSVGLRAPFVRQALAALVARRCAADRTAANALAAEAGVGGCAAAP</sequence>
<dbReference type="PANTHER" id="PTHR43289:SF34">
    <property type="entry name" value="SERINE_THREONINE-PROTEIN KINASE YBDM-RELATED"/>
    <property type="match status" value="1"/>
</dbReference>
<keyword evidence="3 7" id="KW-0418">Kinase</keyword>
<gene>
    <name evidence="7" type="ORF">ACG02S_22595</name>
</gene>
<evidence type="ECO:0000256" key="5">
    <source>
        <dbReference type="PROSITE-ProRule" id="PRU10141"/>
    </source>
</evidence>
<dbReference type="InterPro" id="IPR017441">
    <property type="entry name" value="Protein_kinase_ATP_BS"/>
</dbReference>
<dbReference type="InterPro" id="IPR011009">
    <property type="entry name" value="Kinase-like_dom_sf"/>
</dbReference>
<reference evidence="7 8" key="1">
    <citation type="submission" date="2024-09" db="EMBL/GenBank/DDBJ databases">
        <title>Novel species of the genus Pelomonas and Roseateles isolated from streams.</title>
        <authorList>
            <person name="Lu H."/>
        </authorList>
    </citation>
    <scope>NUCLEOTIDE SEQUENCE [LARGE SCALE GENOMIC DNA]</scope>
    <source>
        <strain evidence="7 8">DC23W</strain>
    </source>
</reference>
<dbReference type="GO" id="GO:0016301">
    <property type="term" value="F:kinase activity"/>
    <property type="evidence" value="ECO:0007669"/>
    <property type="project" value="UniProtKB-KW"/>
</dbReference>
<dbReference type="CDD" id="cd14014">
    <property type="entry name" value="STKc_PknB_like"/>
    <property type="match status" value="1"/>
</dbReference>
<feature type="binding site" evidence="5">
    <location>
        <position position="112"/>
    </location>
    <ligand>
        <name>ATP</name>
        <dbReference type="ChEBI" id="CHEBI:30616"/>
    </ligand>
</feature>